<dbReference type="AlphaFoldDB" id="A0A5J5KW90"/>
<gene>
    <name evidence="2" type="ORF">FCK90_10115</name>
</gene>
<keyword evidence="3" id="KW-1185">Reference proteome</keyword>
<name>A0A5J5KW90_9MICC</name>
<organism evidence="2 3">
    <name type="scientific">Kocuria coralli</name>
    <dbReference type="NCBI Taxonomy" id="1461025"/>
    <lineage>
        <taxon>Bacteria</taxon>
        <taxon>Bacillati</taxon>
        <taxon>Actinomycetota</taxon>
        <taxon>Actinomycetes</taxon>
        <taxon>Micrococcales</taxon>
        <taxon>Micrococcaceae</taxon>
        <taxon>Kocuria</taxon>
    </lineage>
</organism>
<dbReference type="GO" id="GO:0016874">
    <property type="term" value="F:ligase activity"/>
    <property type="evidence" value="ECO:0007669"/>
    <property type="project" value="UniProtKB-KW"/>
</dbReference>
<dbReference type="Gene3D" id="3.30.390.50">
    <property type="entry name" value="CO dehydrogenase flavoprotein, C-terminal domain"/>
    <property type="match status" value="1"/>
</dbReference>
<dbReference type="SUPFAM" id="SSF55681">
    <property type="entry name" value="Class II aaRS and biotin synthetases"/>
    <property type="match status" value="1"/>
</dbReference>
<dbReference type="PANTHER" id="PTHR43679:SF2">
    <property type="entry name" value="OCTANOYL-[GCVH]:PROTEIN N-OCTANOYLTRANSFERASE"/>
    <property type="match status" value="1"/>
</dbReference>
<dbReference type="Proteomes" id="UP000325957">
    <property type="component" value="Unassembled WGS sequence"/>
</dbReference>
<dbReference type="InterPro" id="IPR050664">
    <property type="entry name" value="Octanoyltrans_LipM/LipL"/>
</dbReference>
<dbReference type="CDD" id="cd16443">
    <property type="entry name" value="LplA"/>
    <property type="match status" value="1"/>
</dbReference>
<sequence>MHGEYKVRGGKLVVVDLEVSGSAELATFKDVVVSGDFFLEPDDAFEDLNAALEGLPATMSAEGIARAVEARFEARADEVRMIGFDADAVGIAVRRAVGTAKSWSDLDVEVIPMKTLDPALHVALDEVLAHEMAAGRRGPTLRFWDWDDALVVIGSYQSVRNEVDLEAAREQGVGVTRRITGGGAMFMEPGNCVTYSLMVPAGLVEGLSPERAYAFLDEWVLGALERIGVRARYVPLNDITTDQGKIGGAAQRRFADGTLLHHVTMSYDIDADKMLQVLRIGREKLSDKGIKSAKKRVDPMRSQTGMAREAIIESFREYFLSTYRSHEGDYRPGELEAAQEAVRSKFATERWTHRVP</sequence>
<dbReference type="Gene3D" id="3.30.930.10">
    <property type="entry name" value="Bira Bifunctional Protein, Domain 2"/>
    <property type="match status" value="1"/>
</dbReference>
<evidence type="ECO:0000313" key="2">
    <source>
        <dbReference type="EMBL" id="KAA9393772.1"/>
    </source>
</evidence>
<reference evidence="2 3" key="1">
    <citation type="submission" date="2019-05" db="EMBL/GenBank/DDBJ databases">
        <title>Kocuria coralli sp. nov., a novel actinobacterium isolated from coral reef seawater.</title>
        <authorList>
            <person name="Li J."/>
        </authorList>
    </citation>
    <scope>NUCLEOTIDE SEQUENCE [LARGE SCALE GENOMIC DNA]</scope>
    <source>
        <strain evidence="2 3">SCSIO 13007</strain>
    </source>
</reference>
<accession>A0A5J5KW90</accession>
<dbReference type="Pfam" id="PF21948">
    <property type="entry name" value="LplA-B_cat"/>
    <property type="match status" value="1"/>
</dbReference>
<dbReference type="PROSITE" id="PS51733">
    <property type="entry name" value="BPL_LPL_CATALYTIC"/>
    <property type="match status" value="1"/>
</dbReference>
<keyword evidence="2" id="KW-0436">Ligase</keyword>
<dbReference type="InterPro" id="IPR045864">
    <property type="entry name" value="aa-tRNA-synth_II/BPL/LPL"/>
</dbReference>
<proteinExistence type="predicted"/>
<evidence type="ECO:0000259" key="1">
    <source>
        <dbReference type="PROSITE" id="PS51733"/>
    </source>
</evidence>
<dbReference type="OrthoDB" id="9788148at2"/>
<comment type="caution">
    <text evidence="2">The sequence shown here is derived from an EMBL/GenBank/DDBJ whole genome shotgun (WGS) entry which is preliminary data.</text>
</comment>
<dbReference type="InterPro" id="IPR004143">
    <property type="entry name" value="BPL_LPL_catalytic"/>
</dbReference>
<protein>
    <submittedName>
        <fullName evidence="2">Lipoate--protein ligase family protein</fullName>
    </submittedName>
</protein>
<dbReference type="RefSeq" id="WP_158034192.1">
    <property type="nucleotide sequence ID" value="NZ_ML708620.1"/>
</dbReference>
<evidence type="ECO:0000313" key="3">
    <source>
        <dbReference type="Proteomes" id="UP000325957"/>
    </source>
</evidence>
<feature type="domain" description="BPL/LPL catalytic" evidence="1">
    <location>
        <begin position="135"/>
        <end position="323"/>
    </location>
</feature>
<dbReference type="PANTHER" id="PTHR43679">
    <property type="entry name" value="OCTANOYLTRANSFERASE LIPM-RELATED"/>
    <property type="match status" value="1"/>
</dbReference>
<dbReference type="EMBL" id="SZWF01000014">
    <property type="protein sequence ID" value="KAA9393772.1"/>
    <property type="molecule type" value="Genomic_DNA"/>
</dbReference>